<dbReference type="Pfam" id="PF13185">
    <property type="entry name" value="GAF_2"/>
    <property type="match status" value="1"/>
</dbReference>
<name>A0A918NU83_9ACTN</name>
<dbReference type="Gene3D" id="3.30.750.24">
    <property type="entry name" value="STAS domain"/>
    <property type="match status" value="1"/>
</dbReference>
<dbReference type="AlphaFoldDB" id="A0A918NU83"/>
<evidence type="ECO:0000313" key="2">
    <source>
        <dbReference type="EMBL" id="GGX96918.1"/>
    </source>
</evidence>
<dbReference type="InterPro" id="IPR058548">
    <property type="entry name" value="MlaB-like_STAS"/>
</dbReference>
<feature type="domain" description="STAS" evidence="1">
    <location>
        <begin position="10"/>
        <end position="100"/>
    </location>
</feature>
<dbReference type="InterPro" id="IPR002645">
    <property type="entry name" value="STAS_dom"/>
</dbReference>
<keyword evidence="3" id="KW-1185">Reference proteome</keyword>
<dbReference type="RefSeq" id="WP_190193316.1">
    <property type="nucleotide sequence ID" value="NZ_BMVU01000037.1"/>
</dbReference>
<dbReference type="CDD" id="cd07043">
    <property type="entry name" value="STAS_anti-anti-sigma_factors"/>
    <property type="match status" value="1"/>
</dbReference>
<dbReference type="SUPFAM" id="SSF52091">
    <property type="entry name" value="SpoIIaa-like"/>
    <property type="match status" value="1"/>
</dbReference>
<reference evidence="2" key="1">
    <citation type="journal article" date="2014" name="Int. J. Syst. Evol. Microbiol.">
        <title>Complete genome sequence of Corynebacterium casei LMG S-19264T (=DSM 44701T), isolated from a smear-ripened cheese.</title>
        <authorList>
            <consortium name="US DOE Joint Genome Institute (JGI-PGF)"/>
            <person name="Walter F."/>
            <person name="Albersmeier A."/>
            <person name="Kalinowski J."/>
            <person name="Ruckert C."/>
        </authorList>
    </citation>
    <scope>NUCLEOTIDE SEQUENCE</scope>
    <source>
        <strain evidence="2">JCM 4790</strain>
    </source>
</reference>
<reference evidence="2" key="2">
    <citation type="submission" date="2020-09" db="EMBL/GenBank/DDBJ databases">
        <authorList>
            <person name="Sun Q."/>
            <person name="Ohkuma M."/>
        </authorList>
    </citation>
    <scope>NUCLEOTIDE SEQUENCE</scope>
    <source>
        <strain evidence="2">JCM 4790</strain>
    </source>
</reference>
<evidence type="ECO:0000313" key="3">
    <source>
        <dbReference type="Proteomes" id="UP000619244"/>
    </source>
</evidence>
<dbReference type="SUPFAM" id="SSF55781">
    <property type="entry name" value="GAF domain-like"/>
    <property type="match status" value="1"/>
</dbReference>
<dbReference type="Pfam" id="PF13466">
    <property type="entry name" value="STAS_2"/>
    <property type="match status" value="1"/>
</dbReference>
<dbReference type="Gene3D" id="3.30.450.40">
    <property type="match status" value="1"/>
</dbReference>
<evidence type="ECO:0000259" key="1">
    <source>
        <dbReference type="PROSITE" id="PS50801"/>
    </source>
</evidence>
<dbReference type="EMBL" id="BMVU01000037">
    <property type="protein sequence ID" value="GGX96918.1"/>
    <property type="molecule type" value="Genomic_DNA"/>
</dbReference>
<proteinExistence type="predicted"/>
<dbReference type="InterPro" id="IPR003018">
    <property type="entry name" value="GAF"/>
</dbReference>
<comment type="caution">
    <text evidence="2">The sequence shown here is derived from an EMBL/GenBank/DDBJ whole genome shotgun (WGS) entry which is preliminary data.</text>
</comment>
<sequence length="267" mass="28685">MEWSELVPDLRFALTRGEEQTVLHLAGELDVAAAVALFRRLPLPTMCSRRLVLDASRVTFCDLAGVDVLLALHHQAAACGGRLVLKAAHRAVLRALAHSGDAAAVELARACTARMRRGHHPDQRLLRQAMVMALRLTDTHLGTAQLWDAPTRTLRVVTQRGFPSDVVSFFETVNGGECSCGSAALKHSPVFVEEVAGHPSYSGTPAADVLGTVPVGAVSSLPVIGSTGRLLGVVSVYHDRPSRWSAEQRRRLHTLAHATGRLAQHSA</sequence>
<gene>
    <name evidence="2" type="ORF">GCM10010358_58320</name>
</gene>
<accession>A0A918NU83</accession>
<dbReference type="PROSITE" id="PS50801">
    <property type="entry name" value="STAS"/>
    <property type="match status" value="1"/>
</dbReference>
<dbReference type="Proteomes" id="UP000619244">
    <property type="component" value="Unassembled WGS sequence"/>
</dbReference>
<dbReference type="InterPro" id="IPR036513">
    <property type="entry name" value="STAS_dom_sf"/>
</dbReference>
<dbReference type="InterPro" id="IPR029016">
    <property type="entry name" value="GAF-like_dom_sf"/>
</dbReference>
<protein>
    <recommendedName>
        <fullName evidence="1">STAS domain-containing protein</fullName>
    </recommendedName>
</protein>
<organism evidence="2 3">
    <name type="scientific">Streptomyces minutiscleroticus</name>
    <dbReference type="NCBI Taxonomy" id="68238"/>
    <lineage>
        <taxon>Bacteria</taxon>
        <taxon>Bacillati</taxon>
        <taxon>Actinomycetota</taxon>
        <taxon>Actinomycetes</taxon>
        <taxon>Kitasatosporales</taxon>
        <taxon>Streptomycetaceae</taxon>
        <taxon>Streptomyces</taxon>
    </lineage>
</organism>